<feature type="domain" description="Smf/DprA SLOG" evidence="3">
    <location>
        <begin position="96"/>
        <end position="274"/>
    </location>
</feature>
<dbReference type="InterPro" id="IPR003488">
    <property type="entry name" value="DprA"/>
</dbReference>
<feature type="compositionally biased region" description="Basic and acidic residues" evidence="2">
    <location>
        <begin position="313"/>
        <end position="324"/>
    </location>
</feature>
<feature type="region of interest" description="Disordered" evidence="2">
    <location>
        <begin position="311"/>
        <end position="333"/>
    </location>
</feature>
<comment type="similarity">
    <text evidence="1">Belongs to the DprA/Smf family.</text>
</comment>
<reference evidence="4" key="1">
    <citation type="submission" date="2019-02" db="EMBL/GenBank/DDBJ databases">
        <authorList>
            <person name="Gruber-Vodicka R. H."/>
            <person name="Seah K. B. B."/>
        </authorList>
    </citation>
    <scope>NUCLEOTIDE SEQUENCE</scope>
    <source>
        <strain evidence="4">BECK_BY1</strain>
    </source>
</reference>
<dbReference type="Gene3D" id="3.40.50.450">
    <property type="match status" value="1"/>
</dbReference>
<dbReference type="GO" id="GO:0009294">
    <property type="term" value="P:DNA-mediated transformation"/>
    <property type="evidence" value="ECO:0007669"/>
    <property type="project" value="InterPro"/>
</dbReference>
<evidence type="ECO:0000256" key="1">
    <source>
        <dbReference type="ARBA" id="ARBA00006525"/>
    </source>
</evidence>
<evidence type="ECO:0000256" key="2">
    <source>
        <dbReference type="SAM" id="MobiDB-lite"/>
    </source>
</evidence>
<dbReference type="EMBL" id="CAADFX010000060">
    <property type="protein sequence ID" value="VFK57174.1"/>
    <property type="molecule type" value="Genomic_DNA"/>
</dbReference>
<evidence type="ECO:0000259" key="3">
    <source>
        <dbReference type="Pfam" id="PF02481"/>
    </source>
</evidence>
<dbReference type="Pfam" id="PF02481">
    <property type="entry name" value="DNA_processg_A"/>
    <property type="match status" value="1"/>
</dbReference>
<accession>A0A450ZTQ8</accession>
<sequence>MHTPLTDDTKAIMLLCGVFGEDHAVDPLTQTEYNTLARWLFNQQMRPGDLLRQENWNAATIGASFGIRGERLKALLGRGVSLGFAVEEWQRNGIWVISRSDEDYPERYKKHLKDKAPPLIFGVGDRSQVQGGGVAIVGARNVDAEGEDFARKSATLCAHNKMPVVSGGARGVDWIAMTAALEAGGVTIGILADNLLKKSLDRDTRSPISEGRLLLLSPYPPNARFTAGAAIGRNKLIYALADYGLVVSADYKKGGTWTGATEELKRGNSLTIFIRTGENVPLGNKKMLELGAIEWPAVDAPDRLDQQLAEVAKSTERNSVEEKPALQMPLPLP</sequence>
<dbReference type="SUPFAM" id="SSF102405">
    <property type="entry name" value="MCP/YpsA-like"/>
    <property type="match status" value="1"/>
</dbReference>
<dbReference type="PANTHER" id="PTHR43022">
    <property type="entry name" value="PROTEIN SMF"/>
    <property type="match status" value="1"/>
</dbReference>
<organism evidence="4">
    <name type="scientific">Candidatus Kentrum sp. TUN</name>
    <dbReference type="NCBI Taxonomy" id="2126343"/>
    <lineage>
        <taxon>Bacteria</taxon>
        <taxon>Pseudomonadati</taxon>
        <taxon>Pseudomonadota</taxon>
        <taxon>Gammaproteobacteria</taxon>
        <taxon>Candidatus Kentrum</taxon>
    </lineage>
</organism>
<name>A0A450ZTQ8_9GAMM</name>
<dbReference type="PANTHER" id="PTHR43022:SF1">
    <property type="entry name" value="PROTEIN SMF"/>
    <property type="match status" value="1"/>
</dbReference>
<protein>
    <submittedName>
        <fullName evidence="4">Predicted Rossmann fold nucleotide-binding protein DprA/Smf involved in DNA uptake</fullName>
    </submittedName>
</protein>
<evidence type="ECO:0000313" key="4">
    <source>
        <dbReference type="EMBL" id="VFK57174.1"/>
    </source>
</evidence>
<gene>
    <name evidence="4" type="ORF">BECKTUN1418D_GA0071000_10603</name>
</gene>
<dbReference type="AlphaFoldDB" id="A0A450ZTQ8"/>
<proteinExistence type="inferred from homology"/>
<dbReference type="InterPro" id="IPR057666">
    <property type="entry name" value="DrpA_SLOG"/>
</dbReference>